<comment type="caution">
    <text evidence="11">The sequence shown here is derived from an EMBL/GenBank/DDBJ whole genome shotgun (WGS) entry which is preliminary data.</text>
</comment>
<feature type="active site" description="Proton acceptor" evidence="9">
    <location>
        <position position="244"/>
    </location>
</feature>
<evidence type="ECO:0000313" key="11">
    <source>
        <dbReference type="EMBL" id="MDQ0455696.1"/>
    </source>
</evidence>
<evidence type="ECO:0000256" key="1">
    <source>
        <dbReference type="ARBA" id="ARBA00022679"/>
    </source>
</evidence>
<evidence type="ECO:0000313" key="12">
    <source>
        <dbReference type="Proteomes" id="UP001235269"/>
    </source>
</evidence>
<keyword evidence="5 9" id="KW-0067">ATP-binding</keyword>
<feature type="binding site" evidence="9">
    <location>
        <position position="279"/>
    </location>
    <ligand>
        <name>K(+)</name>
        <dbReference type="ChEBI" id="CHEBI:29103"/>
    </ligand>
</feature>
<comment type="subcellular location">
    <subcellularLocation>
        <location evidence="9">Cytoplasm</location>
    </subcellularLocation>
</comment>
<comment type="function">
    <text evidence="9">Catalyzes the phosphorylation of ribose at O-5 in a reaction requiring ATP and magnesium. The resulting D-ribose-5-phosphate can then be used either for sythesis of nucleotides, histidine, and tryptophan, or as a component of the pentose phosphate pathway.</text>
</comment>
<dbReference type="RefSeq" id="WP_307157888.1">
    <property type="nucleotide sequence ID" value="NZ_JAUSWH010000005.1"/>
</dbReference>
<dbReference type="SUPFAM" id="SSF53613">
    <property type="entry name" value="Ribokinase-like"/>
    <property type="match status" value="1"/>
</dbReference>
<dbReference type="Proteomes" id="UP001235269">
    <property type="component" value="Unassembled WGS sequence"/>
</dbReference>
<comment type="pathway">
    <text evidence="9">Carbohydrate metabolism; D-ribose degradation; D-ribose 5-phosphate from beta-D-ribopyranose: step 2/2.</text>
</comment>
<dbReference type="EC" id="2.7.1.15" evidence="9"/>
<evidence type="ECO:0000256" key="9">
    <source>
        <dbReference type="HAMAP-Rule" id="MF_01987"/>
    </source>
</evidence>
<evidence type="ECO:0000259" key="10">
    <source>
        <dbReference type="Pfam" id="PF00294"/>
    </source>
</evidence>
<feature type="binding site" evidence="9">
    <location>
        <begin position="243"/>
        <end position="244"/>
    </location>
    <ligand>
        <name>ATP</name>
        <dbReference type="ChEBI" id="CHEBI:30616"/>
    </ligand>
</feature>
<accession>A0ABU0IBW9</accession>
<dbReference type="Pfam" id="PF00294">
    <property type="entry name" value="PfkB"/>
    <property type="match status" value="1"/>
</dbReference>
<dbReference type="HAMAP" id="MF_01987">
    <property type="entry name" value="Ribokinase"/>
    <property type="match status" value="1"/>
</dbReference>
<name>A0ABU0IBW9_9HYPH</name>
<dbReference type="PANTHER" id="PTHR10584:SF166">
    <property type="entry name" value="RIBOKINASE"/>
    <property type="match status" value="1"/>
</dbReference>
<comment type="activity regulation">
    <text evidence="9">Activated by a monovalent cation that binds near, but not in, the active site. The most likely occupant of the site in vivo is potassium. Ion binding induces a conformational change that may alter substrate affinity.</text>
</comment>
<feature type="binding site" evidence="9">
    <location>
        <position position="182"/>
    </location>
    <ligand>
        <name>ATP</name>
        <dbReference type="ChEBI" id="CHEBI:30616"/>
    </ligand>
</feature>
<feature type="binding site" evidence="9">
    <location>
        <position position="244"/>
    </location>
    <ligand>
        <name>substrate</name>
    </ligand>
</feature>
<dbReference type="GO" id="GO:0004747">
    <property type="term" value="F:ribokinase activity"/>
    <property type="evidence" value="ECO:0007669"/>
    <property type="project" value="UniProtKB-EC"/>
</dbReference>
<keyword evidence="6 9" id="KW-0460">Magnesium</keyword>
<keyword evidence="7 9" id="KW-0630">Potassium</keyword>
<dbReference type="PANTHER" id="PTHR10584">
    <property type="entry name" value="SUGAR KINASE"/>
    <property type="match status" value="1"/>
</dbReference>
<comment type="subunit">
    <text evidence="9">Homodimer.</text>
</comment>
<feature type="binding site" evidence="9">
    <location>
        <position position="281"/>
    </location>
    <ligand>
        <name>K(+)</name>
        <dbReference type="ChEBI" id="CHEBI:29103"/>
    </ligand>
</feature>
<dbReference type="InterPro" id="IPR011877">
    <property type="entry name" value="Ribokinase"/>
</dbReference>
<feature type="binding site" evidence="9">
    <location>
        <begin position="10"/>
        <end position="12"/>
    </location>
    <ligand>
        <name>substrate</name>
    </ligand>
</feature>
<evidence type="ECO:0000256" key="8">
    <source>
        <dbReference type="ARBA" id="ARBA00023277"/>
    </source>
</evidence>
<evidence type="ECO:0000256" key="4">
    <source>
        <dbReference type="ARBA" id="ARBA00022777"/>
    </source>
</evidence>
<keyword evidence="4 9" id="KW-0418">Kinase</keyword>
<dbReference type="PRINTS" id="PR00990">
    <property type="entry name" value="RIBOKINASE"/>
</dbReference>
<dbReference type="InterPro" id="IPR002139">
    <property type="entry name" value="Ribo/fructo_kinase"/>
</dbReference>
<organism evidence="11 12">
    <name type="scientific">Rhizobium paknamense</name>
    <dbReference type="NCBI Taxonomy" id="1206817"/>
    <lineage>
        <taxon>Bacteria</taxon>
        <taxon>Pseudomonadati</taxon>
        <taxon>Pseudomonadota</taxon>
        <taxon>Alphaproteobacteria</taxon>
        <taxon>Hyphomicrobiales</taxon>
        <taxon>Rhizobiaceae</taxon>
        <taxon>Rhizobium/Agrobacterium group</taxon>
        <taxon>Rhizobium</taxon>
    </lineage>
</organism>
<dbReference type="EMBL" id="JAUSWH010000005">
    <property type="protein sequence ID" value="MDQ0455696.1"/>
    <property type="molecule type" value="Genomic_DNA"/>
</dbReference>
<dbReference type="InterPro" id="IPR029056">
    <property type="entry name" value="Ribokinase-like"/>
</dbReference>
<comment type="caution">
    <text evidence="9">Lacks conserved residue(s) required for the propagation of feature annotation.</text>
</comment>
<comment type="catalytic activity">
    <reaction evidence="9">
        <text>D-ribose + ATP = D-ribose 5-phosphate + ADP + H(+)</text>
        <dbReference type="Rhea" id="RHEA:13697"/>
        <dbReference type="ChEBI" id="CHEBI:15378"/>
        <dbReference type="ChEBI" id="CHEBI:30616"/>
        <dbReference type="ChEBI" id="CHEBI:47013"/>
        <dbReference type="ChEBI" id="CHEBI:78346"/>
        <dbReference type="ChEBI" id="CHEBI:456216"/>
        <dbReference type="EC" id="2.7.1.15"/>
    </reaction>
</comment>
<gene>
    <name evidence="9" type="primary">rbsK</name>
    <name evidence="11" type="ORF">QO005_002036</name>
</gene>
<reference evidence="11 12" key="1">
    <citation type="submission" date="2023-07" db="EMBL/GenBank/DDBJ databases">
        <title>Genomic Encyclopedia of Type Strains, Phase IV (KMG-IV): sequencing the most valuable type-strain genomes for metagenomic binning, comparative biology and taxonomic classification.</title>
        <authorList>
            <person name="Goeker M."/>
        </authorList>
    </citation>
    <scope>NUCLEOTIDE SEQUENCE [LARGE SCALE GENOMIC DNA]</scope>
    <source>
        <strain evidence="11 12">DSM 100301</strain>
    </source>
</reference>
<comment type="similarity">
    <text evidence="9">Belongs to the carbohydrate kinase PfkB family. Ribokinase subfamily.</text>
</comment>
<feature type="binding site" evidence="9">
    <location>
        <position position="238"/>
    </location>
    <ligand>
        <name>K(+)</name>
        <dbReference type="ChEBI" id="CHEBI:29103"/>
    </ligand>
</feature>
<sequence>MRAFVLGNIALDETYSLAALPQAGQSIFGAQASRDLGGKGCNQAIVMARAGLSTQLIAAIGTDDRAVTLRDSLTTEPVLAHLISIDGAASDLSIILTTPDGENSIITTRDAASSVRPQQAQAALNVSQPGDLLVLQGNLPEETTRAALETARGKGMTTAFNPSPLQPWFSSLWPLIDIAFLNQGEAQALTGRTGPEAGAILVAAGVSRIVLTLGGEGALLVTSEGSVAVPACASAVIDTTGAGDCFMGTALASSLLRNVPLDARALEDAAKAAAVTVSRRGTRQAFPSVPELAAILKG</sequence>
<evidence type="ECO:0000256" key="6">
    <source>
        <dbReference type="ARBA" id="ARBA00022842"/>
    </source>
</evidence>
<proteinExistence type="inferred from homology"/>
<keyword evidence="12" id="KW-1185">Reference proteome</keyword>
<feature type="binding site" evidence="9">
    <location>
        <position position="276"/>
    </location>
    <ligand>
        <name>K(+)</name>
        <dbReference type="ChEBI" id="CHEBI:29103"/>
    </ligand>
</feature>
<feature type="binding site" evidence="9">
    <location>
        <begin position="212"/>
        <end position="217"/>
    </location>
    <ligand>
        <name>ATP</name>
        <dbReference type="ChEBI" id="CHEBI:30616"/>
    </ligand>
</feature>
<evidence type="ECO:0000256" key="2">
    <source>
        <dbReference type="ARBA" id="ARBA00022723"/>
    </source>
</evidence>
<evidence type="ECO:0000256" key="3">
    <source>
        <dbReference type="ARBA" id="ARBA00022741"/>
    </source>
</evidence>
<dbReference type="CDD" id="cd01174">
    <property type="entry name" value="ribokinase"/>
    <property type="match status" value="1"/>
</dbReference>
<feature type="domain" description="Carbohydrate kinase PfkB" evidence="10">
    <location>
        <begin position="24"/>
        <end position="287"/>
    </location>
</feature>
<protein>
    <recommendedName>
        <fullName evidence="9">Ribokinase</fullName>
        <shortName evidence="9">RK</shortName>
        <ecNumber evidence="9">2.7.1.15</ecNumber>
    </recommendedName>
</protein>
<keyword evidence="2 9" id="KW-0479">Metal-binding</keyword>
<dbReference type="Gene3D" id="3.40.1190.20">
    <property type="match status" value="1"/>
</dbReference>
<dbReference type="InterPro" id="IPR011611">
    <property type="entry name" value="PfkB_dom"/>
</dbReference>
<keyword evidence="1 9" id="KW-0808">Transferase</keyword>
<evidence type="ECO:0000256" key="7">
    <source>
        <dbReference type="ARBA" id="ARBA00022958"/>
    </source>
</evidence>
<keyword evidence="8 9" id="KW-0119">Carbohydrate metabolism</keyword>
<keyword evidence="3 9" id="KW-0547">Nucleotide-binding</keyword>
<keyword evidence="9" id="KW-0963">Cytoplasm</keyword>
<feature type="binding site" evidence="9">
    <location>
        <begin position="38"/>
        <end position="42"/>
    </location>
    <ligand>
        <name>substrate</name>
    </ligand>
</feature>
<evidence type="ECO:0000256" key="5">
    <source>
        <dbReference type="ARBA" id="ARBA00022840"/>
    </source>
</evidence>
<feature type="binding site" evidence="9">
    <location>
        <position position="240"/>
    </location>
    <ligand>
        <name>K(+)</name>
        <dbReference type="ChEBI" id="CHEBI:29103"/>
    </ligand>
</feature>
<comment type="cofactor">
    <cofactor evidence="9">
        <name>Mg(2+)</name>
        <dbReference type="ChEBI" id="CHEBI:18420"/>
    </cofactor>
    <text evidence="9">Requires a divalent cation, most likely magnesium in vivo, as an electrophilic catalyst to aid phosphoryl group transfer. It is the chelate of the metal and the nucleotide that is the actual substrate.</text>
</comment>